<accession>A0A5J6F9H0</accession>
<dbReference type="InterPro" id="IPR036375">
    <property type="entry name" value="Hemopexin-like_dom_sf"/>
</dbReference>
<dbReference type="Proteomes" id="UP000326178">
    <property type="component" value="Chromosome"/>
</dbReference>
<dbReference type="KEGG" id="snk:CP967_06405"/>
<dbReference type="RefSeq" id="WP_150487012.1">
    <property type="nucleotide sequence ID" value="NZ_BMUV01000005.1"/>
</dbReference>
<keyword evidence="2" id="KW-1185">Reference proteome</keyword>
<dbReference type="Gene3D" id="2.110.10.10">
    <property type="entry name" value="Hemopexin-like domain"/>
    <property type="match status" value="1"/>
</dbReference>
<proteinExistence type="predicted"/>
<evidence type="ECO:0000313" key="2">
    <source>
        <dbReference type="Proteomes" id="UP000326178"/>
    </source>
</evidence>
<dbReference type="AlphaFoldDB" id="A0A5J6F9H0"/>
<dbReference type="OrthoDB" id="9762169at2"/>
<dbReference type="EMBL" id="CP023702">
    <property type="protein sequence ID" value="QEU71645.1"/>
    <property type="molecule type" value="Genomic_DNA"/>
</dbReference>
<evidence type="ECO:0000313" key="1">
    <source>
        <dbReference type="EMBL" id="QEU71645.1"/>
    </source>
</evidence>
<name>A0A5J6F9H0_9ACTN</name>
<reference evidence="1 2" key="1">
    <citation type="submission" date="2017-09" db="EMBL/GenBank/DDBJ databases">
        <authorList>
            <person name="Lee N."/>
            <person name="Cho B.-K."/>
        </authorList>
    </citation>
    <scope>NUCLEOTIDE SEQUENCE [LARGE SCALE GENOMIC DNA]</scope>
    <source>
        <strain evidence="1 2">ATCC 12769</strain>
    </source>
</reference>
<dbReference type="SUPFAM" id="SSF50923">
    <property type="entry name" value="Hemopexin-like domain"/>
    <property type="match status" value="1"/>
</dbReference>
<protein>
    <submittedName>
        <fullName evidence="1">Uncharacterized protein</fullName>
    </submittedName>
</protein>
<sequence length="128" mass="13817">MEGPDPVEDWDDVLQGLPGGIDAVMTAPDDLNQVWFFSGSRYVRAELAGSTPGGTVQAGPNSLAKGWPYTLGGVSEFGEGIDAVMPLRGERNSYWVFSGTKYIKVEAEDKTYADTLLNGSRTLRIGRT</sequence>
<gene>
    <name evidence="1" type="ORF">CP967_06405</name>
</gene>
<organism evidence="1 2">
    <name type="scientific">Streptomyces nitrosporeus</name>
    <dbReference type="NCBI Taxonomy" id="28894"/>
    <lineage>
        <taxon>Bacteria</taxon>
        <taxon>Bacillati</taxon>
        <taxon>Actinomycetota</taxon>
        <taxon>Actinomycetes</taxon>
        <taxon>Kitasatosporales</taxon>
        <taxon>Streptomycetaceae</taxon>
        <taxon>Streptomyces</taxon>
    </lineage>
</organism>